<keyword evidence="2" id="KW-0808">Transferase</keyword>
<dbReference type="AlphaFoldDB" id="A0A9D1VUD9"/>
<sequence>MRRRAEEVVDRRGSREYNRTGAAEKAARKRSILILDIETYRKIVARGELLDAEELQAWMREAAVEAQRVTAQINGNFHTPDELRALVAELTGGEPGDGFCLFPPVYTDFGKNLFFGKNVFVNSGCCFQDQGGIYIGDNCLIGHQVVFATLDHLLDPARRASMKPAPIRLGKNVWVGSHATILAGITVGDNAVIAAGAVVTKDVPADTVVGGVPARVLKKIDAPAP</sequence>
<protein>
    <recommendedName>
        <fullName evidence="7">Sugar O-acetyltransferase</fullName>
    </recommendedName>
</protein>
<dbReference type="SUPFAM" id="SSF51161">
    <property type="entry name" value="Trimeric LpxA-like enzymes"/>
    <property type="match status" value="1"/>
</dbReference>
<evidence type="ECO:0000313" key="5">
    <source>
        <dbReference type="EMBL" id="HIX47029.1"/>
    </source>
</evidence>
<organism evidence="5 6">
    <name type="scientific">Candidatus Borkfalkia faecigallinarum</name>
    <dbReference type="NCBI Taxonomy" id="2838509"/>
    <lineage>
        <taxon>Bacteria</taxon>
        <taxon>Bacillati</taxon>
        <taxon>Bacillota</taxon>
        <taxon>Clostridia</taxon>
        <taxon>Christensenellales</taxon>
        <taxon>Christensenellaceae</taxon>
        <taxon>Candidatus Borkfalkia</taxon>
    </lineage>
</organism>
<gene>
    <name evidence="5" type="ORF">H9737_04995</name>
</gene>
<dbReference type="InterPro" id="IPR018357">
    <property type="entry name" value="Hexapep_transf_CS"/>
</dbReference>
<dbReference type="PANTHER" id="PTHR23416">
    <property type="entry name" value="SIALIC ACID SYNTHASE-RELATED"/>
    <property type="match status" value="1"/>
</dbReference>
<dbReference type="Gene3D" id="2.160.10.10">
    <property type="entry name" value="Hexapeptide repeat proteins"/>
    <property type="match status" value="1"/>
</dbReference>
<dbReference type="InterPro" id="IPR001451">
    <property type="entry name" value="Hexapep"/>
</dbReference>
<comment type="similarity">
    <text evidence="1">Belongs to the transferase hexapeptide repeat family.</text>
</comment>
<feature type="region of interest" description="Disordered" evidence="4">
    <location>
        <begin position="1"/>
        <end position="21"/>
    </location>
</feature>
<keyword evidence="3" id="KW-0677">Repeat</keyword>
<dbReference type="EMBL" id="DXFD01000077">
    <property type="protein sequence ID" value="HIX47029.1"/>
    <property type="molecule type" value="Genomic_DNA"/>
</dbReference>
<accession>A0A9D1VUD9</accession>
<evidence type="ECO:0000256" key="1">
    <source>
        <dbReference type="ARBA" id="ARBA00007274"/>
    </source>
</evidence>
<dbReference type="GO" id="GO:0008374">
    <property type="term" value="F:O-acyltransferase activity"/>
    <property type="evidence" value="ECO:0007669"/>
    <property type="project" value="TreeGrafter"/>
</dbReference>
<comment type="caution">
    <text evidence="5">The sequence shown here is derived from an EMBL/GenBank/DDBJ whole genome shotgun (WGS) entry which is preliminary data.</text>
</comment>
<evidence type="ECO:0000256" key="2">
    <source>
        <dbReference type="ARBA" id="ARBA00022679"/>
    </source>
</evidence>
<evidence type="ECO:0000313" key="6">
    <source>
        <dbReference type="Proteomes" id="UP000824249"/>
    </source>
</evidence>
<proteinExistence type="inferred from homology"/>
<dbReference type="InterPro" id="IPR011004">
    <property type="entry name" value="Trimer_LpxA-like_sf"/>
</dbReference>
<dbReference type="Proteomes" id="UP000824249">
    <property type="component" value="Unassembled WGS sequence"/>
</dbReference>
<reference evidence="5" key="1">
    <citation type="journal article" date="2021" name="PeerJ">
        <title>Extensive microbial diversity within the chicken gut microbiome revealed by metagenomics and culture.</title>
        <authorList>
            <person name="Gilroy R."/>
            <person name="Ravi A."/>
            <person name="Getino M."/>
            <person name="Pursley I."/>
            <person name="Horton D.L."/>
            <person name="Alikhan N.F."/>
            <person name="Baker D."/>
            <person name="Gharbi K."/>
            <person name="Hall N."/>
            <person name="Watson M."/>
            <person name="Adriaenssens E.M."/>
            <person name="Foster-Nyarko E."/>
            <person name="Jarju S."/>
            <person name="Secka A."/>
            <person name="Antonio M."/>
            <person name="Oren A."/>
            <person name="Chaudhuri R.R."/>
            <person name="La Ragione R."/>
            <person name="Hildebrand F."/>
            <person name="Pallen M.J."/>
        </authorList>
    </citation>
    <scope>NUCLEOTIDE SEQUENCE</scope>
    <source>
        <strain evidence="5">26628</strain>
    </source>
</reference>
<evidence type="ECO:0008006" key="7">
    <source>
        <dbReference type="Google" id="ProtNLM"/>
    </source>
</evidence>
<dbReference type="InterPro" id="IPR051159">
    <property type="entry name" value="Hexapeptide_acetyltransf"/>
</dbReference>
<dbReference type="Pfam" id="PF14602">
    <property type="entry name" value="Hexapep_2"/>
    <property type="match status" value="1"/>
</dbReference>
<name>A0A9D1VUD9_9FIRM</name>
<feature type="compositionally biased region" description="Basic and acidic residues" evidence="4">
    <location>
        <begin position="1"/>
        <end position="18"/>
    </location>
</feature>
<evidence type="ECO:0000256" key="3">
    <source>
        <dbReference type="ARBA" id="ARBA00022737"/>
    </source>
</evidence>
<reference evidence="5" key="2">
    <citation type="submission" date="2021-04" db="EMBL/GenBank/DDBJ databases">
        <authorList>
            <person name="Gilroy R."/>
        </authorList>
    </citation>
    <scope>NUCLEOTIDE SEQUENCE</scope>
    <source>
        <strain evidence="5">26628</strain>
    </source>
</reference>
<evidence type="ECO:0000256" key="4">
    <source>
        <dbReference type="SAM" id="MobiDB-lite"/>
    </source>
</evidence>
<dbReference type="PANTHER" id="PTHR23416:SF23">
    <property type="entry name" value="ACETYLTRANSFERASE C18B11.09C-RELATED"/>
    <property type="match status" value="1"/>
</dbReference>
<dbReference type="PROSITE" id="PS00101">
    <property type="entry name" value="HEXAPEP_TRANSFERASES"/>
    <property type="match status" value="1"/>
</dbReference>